<dbReference type="KEGG" id="tva:4771639"/>
<reference evidence="2" key="2">
    <citation type="journal article" date="2007" name="Science">
        <title>Draft genome sequence of the sexually transmitted pathogen Trichomonas vaginalis.</title>
        <authorList>
            <person name="Carlton J.M."/>
            <person name="Hirt R.P."/>
            <person name="Silva J.C."/>
            <person name="Delcher A.L."/>
            <person name="Schatz M."/>
            <person name="Zhao Q."/>
            <person name="Wortman J.R."/>
            <person name="Bidwell S.L."/>
            <person name="Alsmark U.C.M."/>
            <person name="Besteiro S."/>
            <person name="Sicheritz-Ponten T."/>
            <person name="Noel C.J."/>
            <person name="Dacks J.B."/>
            <person name="Foster P.G."/>
            <person name="Simillion C."/>
            <person name="Van de Peer Y."/>
            <person name="Miranda-Saavedra D."/>
            <person name="Barton G.J."/>
            <person name="Westrop G.D."/>
            <person name="Mueller S."/>
            <person name="Dessi D."/>
            <person name="Fiori P.L."/>
            <person name="Ren Q."/>
            <person name="Paulsen I."/>
            <person name="Zhang H."/>
            <person name="Bastida-Corcuera F.D."/>
            <person name="Simoes-Barbosa A."/>
            <person name="Brown M.T."/>
            <person name="Hayes R.D."/>
            <person name="Mukherjee M."/>
            <person name="Okumura C.Y."/>
            <person name="Schneider R."/>
            <person name="Smith A.J."/>
            <person name="Vanacova S."/>
            <person name="Villalvazo M."/>
            <person name="Haas B.J."/>
            <person name="Pertea M."/>
            <person name="Feldblyum T.V."/>
            <person name="Utterback T.R."/>
            <person name="Shu C.L."/>
            <person name="Osoegawa K."/>
            <person name="de Jong P.J."/>
            <person name="Hrdy I."/>
            <person name="Horvathova L."/>
            <person name="Zubacova Z."/>
            <person name="Dolezal P."/>
            <person name="Malik S.B."/>
            <person name="Logsdon J.M. Jr."/>
            <person name="Henze K."/>
            <person name="Gupta A."/>
            <person name="Wang C.C."/>
            <person name="Dunne R.L."/>
            <person name="Upcroft J.A."/>
            <person name="Upcroft P."/>
            <person name="White O."/>
            <person name="Salzberg S.L."/>
            <person name="Tang P."/>
            <person name="Chiu C.-H."/>
            <person name="Lee Y.-S."/>
            <person name="Embley T.M."/>
            <person name="Coombs G.H."/>
            <person name="Mottram J.C."/>
            <person name="Tachezy J."/>
            <person name="Fraser-Liggett C.M."/>
            <person name="Johnson P.J."/>
        </authorList>
    </citation>
    <scope>NUCLEOTIDE SEQUENCE [LARGE SCALE GENOMIC DNA]</scope>
    <source>
        <strain evidence="2">G3</strain>
    </source>
</reference>
<sequence>MEIKSGPEPHFTNLQQFSREIPNLSNDDLITKWCSLLYIMNSVPKCGARPYVLQTFDLYIKIRFWTIRLATIIPYLPRSQSAEVFQTKITELLSKFSSNERLDTNIINDTLSIITELLILIEEIDLGPNHTRAFIKFENFTQFLDQLTTNIKKIQEIIVFAESINSISACFNRYTIQKLDSIQLNIKLNIESTTSDNASVFTGKMHITNEEKFLLLNVIDALTKQDIKVTSDAGIDINSSHLYPPNLEKVFLSLKSFSNLDTNTFSHDFITGISKLITRPSNFSDVISLLSESVMNQAYSEFNGSSSEKIIGLTDQLTQIYLVHMFFMTLDYLSICSYDNSVSLTYVRTLASIAMKKDVFIPVLTEILSNEKIIFLKNQIESKLISIYDDNYNSIMKYIRKNFVYLFIEYLKISNTSFTPLLQFLFDVDANKVNYSEIPDFGSIFRQIKQDLAPKLFYTVSLLIPCQHNAAIHGNNDVCYDYLFEFFKNHGIDFNNQPKSVLNHSELIDEFGNSLLYLMERSVLPGLNENDLDFLKNQDDPKFIGQFVQFIKSLSIDHRVLTKLVVKSCQNLQKNYSKENSDLILQLDMISRGSLDVSAFLLIISSNSLSNNQDILNCLLIFIYLFRFFNLRDEIINEMVEIEPSIKNESVLMNSLKHFNKKRFIDGFSNIIMFVYTLADTDSASNKDFLHNIMNLLRLNNTVPDFFSPTQTQAYEIDTAFWKITSHLNKIKIEKLVGRIQNLLKSIDNQPLGVNNCTEFVAAVDQFTKSQKIDYQPIQKIGSFVAKLIQYDTKNSFKTSDYIIAFFNTISVYKNLIPSIYSYFCFLLSNRSSVKMKIPLLLSIKTPAPEELNLMPLQFFTGICFPEFQIFICRNQITQIKKLIEDKNISNDISNLSFNDDCLLPVESQNIILNSIQSHGQSNKEKEYKNHLVGQLIEIRKKTMEEKKNSEQLKKTRKVSYTKNQNELMRLKKELFGSFDVYKNENTQLDMQIEHYKMQIEAYKKSIENKKSLIENLKQQICAIKGVKELKTPVLPERKPFNQKFTAKISEFRFFDENSTEIPESSDIPTSPELVDEVIVEIPHAQQQIPEIKQEIEEMVETPASLRNLIGDKWPLSLQNSISNSLKQITSSDSVKAMRVLKDASPDSLSRIKNLLSGGKVDSGEALIQNDVMRRITVIKEMFDE</sequence>
<keyword evidence="3" id="KW-1185">Reference proteome</keyword>
<dbReference type="VEuPathDB" id="TrichDB:TVAGG3_0330900"/>
<organism evidence="2 3">
    <name type="scientific">Trichomonas vaginalis (strain ATCC PRA-98 / G3)</name>
    <dbReference type="NCBI Taxonomy" id="412133"/>
    <lineage>
        <taxon>Eukaryota</taxon>
        <taxon>Metamonada</taxon>
        <taxon>Parabasalia</taxon>
        <taxon>Trichomonadida</taxon>
        <taxon>Trichomonadidae</taxon>
        <taxon>Trichomonas</taxon>
    </lineage>
</organism>
<dbReference type="InParanoid" id="A2E128"/>
<dbReference type="EMBL" id="DS113282">
    <property type="protein sequence ID" value="EAY13660.1"/>
    <property type="molecule type" value="Genomic_DNA"/>
</dbReference>
<dbReference type="VEuPathDB" id="TrichDB:TVAG_388010"/>
<evidence type="ECO:0000313" key="3">
    <source>
        <dbReference type="Proteomes" id="UP000001542"/>
    </source>
</evidence>
<dbReference type="RefSeq" id="XP_001325883.1">
    <property type="nucleotide sequence ID" value="XM_001325848.1"/>
</dbReference>
<name>A2E128_TRIV3</name>
<evidence type="ECO:0000313" key="2">
    <source>
        <dbReference type="EMBL" id="EAY13660.1"/>
    </source>
</evidence>
<dbReference type="Proteomes" id="UP000001542">
    <property type="component" value="Unassembled WGS sequence"/>
</dbReference>
<protein>
    <submittedName>
        <fullName evidence="2">Uncharacterized protein</fullName>
    </submittedName>
</protein>
<reference evidence="2" key="1">
    <citation type="submission" date="2006-10" db="EMBL/GenBank/DDBJ databases">
        <authorList>
            <person name="Amadeo P."/>
            <person name="Zhao Q."/>
            <person name="Wortman J."/>
            <person name="Fraser-Liggett C."/>
            <person name="Carlton J."/>
        </authorList>
    </citation>
    <scope>NUCLEOTIDE SEQUENCE</scope>
    <source>
        <strain evidence="2">G3</strain>
    </source>
</reference>
<evidence type="ECO:0000256" key="1">
    <source>
        <dbReference type="SAM" id="Coils"/>
    </source>
</evidence>
<accession>A2E128</accession>
<keyword evidence="1" id="KW-0175">Coiled coil</keyword>
<proteinExistence type="predicted"/>
<dbReference type="AlphaFoldDB" id="A2E128"/>
<feature type="coiled-coil region" evidence="1">
    <location>
        <begin position="993"/>
        <end position="1020"/>
    </location>
</feature>
<gene>
    <name evidence="2" type="ORF">TVAG_388010</name>
</gene>